<feature type="signal peptide" evidence="1">
    <location>
        <begin position="1"/>
        <end position="27"/>
    </location>
</feature>
<proteinExistence type="predicted"/>
<dbReference type="Proteomes" id="UP000193067">
    <property type="component" value="Unassembled WGS sequence"/>
</dbReference>
<sequence>MLARIMKPRLALLPITSIAALCDGLHAMTGHITDIYGEANSGFGDHRPGQRRYRGKPTIMYYETSHTAARTSIGMLDIPYTVEYRPSCPQRTARCTPHGRATRSEVHPGSVFLSLIDGHRCSQDSRGQ</sequence>
<gene>
    <name evidence="2" type="ORF">PYCCODRAFT_1211525</name>
</gene>
<evidence type="ECO:0000313" key="2">
    <source>
        <dbReference type="EMBL" id="OSC96906.1"/>
    </source>
</evidence>
<feature type="chain" id="PRO_5012734196" evidence="1">
    <location>
        <begin position="28"/>
        <end position="128"/>
    </location>
</feature>
<reference evidence="2 3" key="1">
    <citation type="journal article" date="2015" name="Biotechnol. Biofuels">
        <title>Enhanced degradation of softwood versus hardwood by the white-rot fungus Pycnoporus coccineus.</title>
        <authorList>
            <person name="Couturier M."/>
            <person name="Navarro D."/>
            <person name="Chevret D."/>
            <person name="Henrissat B."/>
            <person name="Piumi F."/>
            <person name="Ruiz-Duenas F.J."/>
            <person name="Martinez A.T."/>
            <person name="Grigoriev I.V."/>
            <person name="Riley R."/>
            <person name="Lipzen A."/>
            <person name="Berrin J.G."/>
            <person name="Master E.R."/>
            <person name="Rosso M.N."/>
        </authorList>
    </citation>
    <scope>NUCLEOTIDE SEQUENCE [LARGE SCALE GENOMIC DNA]</scope>
    <source>
        <strain evidence="2 3">BRFM310</strain>
    </source>
</reference>
<name>A0A1Y2I6W6_TRAC3</name>
<organism evidence="2 3">
    <name type="scientific">Trametes coccinea (strain BRFM310)</name>
    <name type="common">Pycnoporus coccineus</name>
    <dbReference type="NCBI Taxonomy" id="1353009"/>
    <lineage>
        <taxon>Eukaryota</taxon>
        <taxon>Fungi</taxon>
        <taxon>Dikarya</taxon>
        <taxon>Basidiomycota</taxon>
        <taxon>Agaricomycotina</taxon>
        <taxon>Agaricomycetes</taxon>
        <taxon>Polyporales</taxon>
        <taxon>Polyporaceae</taxon>
        <taxon>Trametes</taxon>
    </lineage>
</organism>
<accession>A0A1Y2I6W6</accession>
<keyword evidence="1" id="KW-0732">Signal</keyword>
<dbReference type="EMBL" id="KZ084162">
    <property type="protein sequence ID" value="OSC96906.1"/>
    <property type="molecule type" value="Genomic_DNA"/>
</dbReference>
<evidence type="ECO:0000313" key="3">
    <source>
        <dbReference type="Proteomes" id="UP000193067"/>
    </source>
</evidence>
<keyword evidence="3" id="KW-1185">Reference proteome</keyword>
<protein>
    <submittedName>
        <fullName evidence="2">Uncharacterized protein</fullName>
    </submittedName>
</protein>
<dbReference type="AlphaFoldDB" id="A0A1Y2I6W6"/>
<evidence type="ECO:0000256" key="1">
    <source>
        <dbReference type="SAM" id="SignalP"/>
    </source>
</evidence>